<comment type="caution">
    <text evidence="1">The sequence shown here is derived from an EMBL/GenBank/DDBJ whole genome shotgun (WGS) entry which is preliminary data.</text>
</comment>
<dbReference type="Proteomes" id="UP000536179">
    <property type="component" value="Unassembled WGS sequence"/>
</dbReference>
<protein>
    <submittedName>
        <fullName evidence="1">Uncharacterized protein</fullName>
    </submittedName>
</protein>
<dbReference type="AlphaFoldDB" id="A0A7W5E1L1"/>
<reference evidence="1 2" key="1">
    <citation type="submission" date="2020-08" db="EMBL/GenBank/DDBJ databases">
        <title>Genomic Encyclopedia of Type Strains, Phase III (KMG-III): the genomes of soil and plant-associated and newly described type strains.</title>
        <authorList>
            <person name="Whitman W."/>
        </authorList>
    </citation>
    <scope>NUCLEOTIDE SEQUENCE [LARGE SCALE GENOMIC DNA]</scope>
    <source>
        <strain evidence="1 2">CECT 8075</strain>
    </source>
</reference>
<evidence type="ECO:0000313" key="1">
    <source>
        <dbReference type="EMBL" id="MBB3208503.1"/>
    </source>
</evidence>
<name>A0A7W5E1L1_9BACT</name>
<dbReference type="EMBL" id="JACHXU010000016">
    <property type="protein sequence ID" value="MBB3208503.1"/>
    <property type="molecule type" value="Genomic_DNA"/>
</dbReference>
<proteinExistence type="predicted"/>
<sequence length="71" mass="8003">MQLVLGFLGHFDQVAVPRLLLNANPAGREDREFPKKTELPIRLAQANWRGSAGGTDRQHKTRSIVSFRFGE</sequence>
<evidence type="ECO:0000313" key="2">
    <source>
        <dbReference type="Proteomes" id="UP000536179"/>
    </source>
</evidence>
<organism evidence="1 2">
    <name type="scientific">Aporhodopirellula rubra</name>
    <dbReference type="NCBI Taxonomy" id="980271"/>
    <lineage>
        <taxon>Bacteria</taxon>
        <taxon>Pseudomonadati</taxon>
        <taxon>Planctomycetota</taxon>
        <taxon>Planctomycetia</taxon>
        <taxon>Pirellulales</taxon>
        <taxon>Pirellulaceae</taxon>
        <taxon>Aporhodopirellula</taxon>
    </lineage>
</organism>
<keyword evidence="2" id="KW-1185">Reference proteome</keyword>
<accession>A0A7W5E1L1</accession>
<gene>
    <name evidence="1" type="ORF">FHS27_004332</name>
</gene>